<dbReference type="GO" id="GO:0000160">
    <property type="term" value="P:phosphorelay signal transduction system"/>
    <property type="evidence" value="ECO:0007669"/>
    <property type="project" value="InterPro"/>
</dbReference>
<accession>A0A1I4HYY2</accession>
<dbReference type="STRING" id="195913.SAMN04488004_12118"/>
<evidence type="ECO:0000259" key="2">
    <source>
        <dbReference type="PROSITE" id="PS50110"/>
    </source>
</evidence>
<dbReference type="Pfam" id="PF00072">
    <property type="entry name" value="Response_reg"/>
    <property type="match status" value="1"/>
</dbReference>
<keyword evidence="4" id="KW-1185">Reference proteome</keyword>
<feature type="modified residue" description="4-aspartylphosphate" evidence="1">
    <location>
        <position position="64"/>
    </location>
</feature>
<dbReference type="InterPro" id="IPR001789">
    <property type="entry name" value="Sig_transdc_resp-reg_receiver"/>
</dbReference>
<name>A0A1I4HYY2_9RHOB</name>
<proteinExistence type="predicted"/>
<keyword evidence="1" id="KW-0597">Phosphoprotein</keyword>
<evidence type="ECO:0000256" key="1">
    <source>
        <dbReference type="PROSITE-ProRule" id="PRU00169"/>
    </source>
</evidence>
<feature type="domain" description="Response regulatory" evidence="2">
    <location>
        <begin position="15"/>
        <end position="130"/>
    </location>
</feature>
<dbReference type="InterPro" id="IPR011006">
    <property type="entry name" value="CheY-like_superfamily"/>
</dbReference>
<dbReference type="RefSeq" id="WP_335642557.1">
    <property type="nucleotide sequence ID" value="NZ_JBALUD010000028.1"/>
</dbReference>
<sequence>MVKSSDHHSALAPVRILIVQSNAALGAVWQRHMQRHGAKVTLCGDSDSAVQALEDFTFDAIVLDLVLERGNGLTVADVAAFRQPWANVLCVTDSSFFSDGSIFNHCATARLTLNRDVPPDELADIASHYGEQSAAAVR</sequence>
<dbReference type="Proteomes" id="UP000199550">
    <property type="component" value="Unassembled WGS sequence"/>
</dbReference>
<dbReference type="SUPFAM" id="SSF52172">
    <property type="entry name" value="CheY-like"/>
    <property type="match status" value="1"/>
</dbReference>
<dbReference type="EMBL" id="FOTF01000021">
    <property type="protein sequence ID" value="SFL47365.1"/>
    <property type="molecule type" value="Genomic_DNA"/>
</dbReference>
<organism evidence="3 4">
    <name type="scientific">Loktanella salsilacus</name>
    <dbReference type="NCBI Taxonomy" id="195913"/>
    <lineage>
        <taxon>Bacteria</taxon>
        <taxon>Pseudomonadati</taxon>
        <taxon>Pseudomonadota</taxon>
        <taxon>Alphaproteobacteria</taxon>
        <taxon>Rhodobacterales</taxon>
        <taxon>Roseobacteraceae</taxon>
        <taxon>Loktanella</taxon>
    </lineage>
</organism>
<protein>
    <submittedName>
        <fullName evidence="3">Response regulator receiver domain-containing protein</fullName>
    </submittedName>
</protein>
<dbReference type="Gene3D" id="3.40.50.2300">
    <property type="match status" value="1"/>
</dbReference>
<dbReference type="AlphaFoldDB" id="A0A1I4HYY2"/>
<dbReference type="PROSITE" id="PS50110">
    <property type="entry name" value="RESPONSE_REGULATORY"/>
    <property type="match status" value="1"/>
</dbReference>
<evidence type="ECO:0000313" key="4">
    <source>
        <dbReference type="Proteomes" id="UP000199550"/>
    </source>
</evidence>
<evidence type="ECO:0000313" key="3">
    <source>
        <dbReference type="EMBL" id="SFL47365.1"/>
    </source>
</evidence>
<reference evidence="3 4" key="1">
    <citation type="submission" date="2016-10" db="EMBL/GenBank/DDBJ databases">
        <authorList>
            <person name="de Groot N.N."/>
        </authorList>
    </citation>
    <scope>NUCLEOTIDE SEQUENCE [LARGE SCALE GENOMIC DNA]</scope>
    <source>
        <strain evidence="3 4">DSM 16199</strain>
    </source>
</reference>
<gene>
    <name evidence="3" type="ORF">SAMN04488004_12118</name>
</gene>